<dbReference type="GO" id="GO:0009116">
    <property type="term" value="P:nucleoside metabolic process"/>
    <property type="evidence" value="ECO:0007669"/>
    <property type="project" value="InterPro"/>
</dbReference>
<organism evidence="2 3">
    <name type="scientific">Talaromyces islandicus</name>
    <name type="common">Penicillium islandicum</name>
    <dbReference type="NCBI Taxonomy" id="28573"/>
    <lineage>
        <taxon>Eukaryota</taxon>
        <taxon>Fungi</taxon>
        <taxon>Dikarya</taxon>
        <taxon>Ascomycota</taxon>
        <taxon>Pezizomycotina</taxon>
        <taxon>Eurotiomycetes</taxon>
        <taxon>Eurotiomycetidae</taxon>
        <taxon>Eurotiales</taxon>
        <taxon>Trichocomaceae</taxon>
        <taxon>Talaromyces</taxon>
        <taxon>Talaromyces sect. Islandici</taxon>
    </lineage>
</organism>
<proteinExistence type="predicted"/>
<keyword evidence="3" id="KW-1185">Reference proteome</keyword>
<dbReference type="InterPro" id="IPR035994">
    <property type="entry name" value="Nucleoside_phosphorylase_sf"/>
</dbReference>
<evidence type="ECO:0000313" key="2">
    <source>
        <dbReference type="EMBL" id="CRG85878.1"/>
    </source>
</evidence>
<feature type="domain" description="Nucleoside phosphorylase" evidence="1">
    <location>
        <begin position="10"/>
        <end position="303"/>
    </location>
</feature>
<dbReference type="Proteomes" id="UP000054383">
    <property type="component" value="Unassembled WGS sequence"/>
</dbReference>
<dbReference type="InterPro" id="IPR053137">
    <property type="entry name" value="NLR-like"/>
</dbReference>
<dbReference type="OrthoDB" id="5359669at2759"/>
<dbReference type="PANTHER" id="PTHR46082:SF6">
    <property type="entry name" value="AAA+ ATPASE DOMAIN-CONTAINING PROTEIN-RELATED"/>
    <property type="match status" value="1"/>
</dbReference>
<dbReference type="Pfam" id="PF01048">
    <property type="entry name" value="PNP_UDP_1"/>
    <property type="match status" value="1"/>
</dbReference>
<dbReference type="GO" id="GO:0003824">
    <property type="term" value="F:catalytic activity"/>
    <property type="evidence" value="ECO:0007669"/>
    <property type="project" value="InterPro"/>
</dbReference>
<protein>
    <recommendedName>
        <fullName evidence="1">Nucleoside phosphorylase domain-containing protein</fullName>
    </recommendedName>
</protein>
<dbReference type="EMBL" id="CVMT01000002">
    <property type="protein sequence ID" value="CRG85878.1"/>
    <property type="molecule type" value="Genomic_DNA"/>
</dbReference>
<dbReference type="AlphaFoldDB" id="A0A0U1LR49"/>
<dbReference type="Gene3D" id="3.40.50.1580">
    <property type="entry name" value="Nucleoside phosphorylase domain"/>
    <property type="match status" value="1"/>
</dbReference>
<dbReference type="PANTHER" id="PTHR46082">
    <property type="entry name" value="ATP/GTP-BINDING PROTEIN-RELATED"/>
    <property type="match status" value="1"/>
</dbReference>
<evidence type="ECO:0000313" key="3">
    <source>
        <dbReference type="Proteomes" id="UP000054383"/>
    </source>
</evidence>
<gene>
    <name evidence="2" type="ORF">PISL3812_02882</name>
</gene>
<name>A0A0U1LR49_TALIS</name>
<dbReference type="InterPro" id="IPR000845">
    <property type="entry name" value="Nucleoside_phosphorylase_d"/>
</dbReference>
<accession>A0A0U1LR49</accession>
<reference evidence="2 3" key="1">
    <citation type="submission" date="2015-04" db="EMBL/GenBank/DDBJ databases">
        <authorList>
            <person name="Syromyatnikov M.Y."/>
            <person name="Popov V.N."/>
        </authorList>
    </citation>
    <scope>NUCLEOTIDE SEQUENCE [LARGE SCALE GENOMIC DNA]</scope>
    <source>
        <strain evidence="2">WF-38-12</strain>
    </source>
</reference>
<dbReference type="SUPFAM" id="SSF53167">
    <property type="entry name" value="Purine and uridine phosphorylases"/>
    <property type="match status" value="1"/>
</dbReference>
<evidence type="ECO:0000259" key="1">
    <source>
        <dbReference type="Pfam" id="PF01048"/>
    </source>
</evidence>
<sequence>MPPQSRKEFEIAIICALPVEADAVEALLDEHYDIHTYGKQEGDDNAYAVGRIGGHHVVLAFMPGMGNRNSASVARGLRVSFTEIKLALLVGICGGAPYSTDNTEIILGDVIISDSVIEYDFGRQYPDGFVRKSGVKDTFGQPNQEIRSLLNSLRTSRKRSQIQRHIMNHLKDQGRNERDWCYPGVSQDRFQDPVCELALKSDCRQLGCAEQLIQRGRLDAGRPEVFIHIGTVASANTVMRSGEHRDRLAENAGIIAFEMEGAGVWDNLPCIIIKGVCDYADCHKTKAWQSYAAATAASCTKAFLTYWRTGLQQQQLSNSLANLGLETHHGEELTVFLQILQYLKASFPNPDTDYDPTSIREPIKKLLGKHYKRFSYISSLCLTVFLKEFLELFGAHLTLFLYMLMRCGSEVPKLLVGADIVFEDVFLDGRGKQYVATGLFRLYDYKGSPLTKERWQELVPNSKVSMSVIIQLSEHNICGRCFKYEDTQEPGIATCSNCGLKYSKIGLSDTQPKATTPRITEITEKDEISAKGSGQGRSTSDGRIDSALGYNRELARPGSSAKTIVSALGHDPNIWEYIRVDFHVGSDSQTLCSVIEQLKDLILSMRGEFAKHAVPYPTPAETIEVLASMRSCYSQIEGLLEHYLFRQLDDNIFLLSHKVDDYACLNIQQIWNQLRYEAMRMWRGLQPKDYLNAYQGLSNLLQSCEDSLKALKASLDQISPSPQPQPASIDDAFLQLGIRWQRVNPDHDLDMATAIRGWEKYINNHFAGHLHDARILIKNRTLNAYLVAAIPAVDIPSVHTCLAANSAIPYLEFDPRSYFYLFEDDMTKSRLVGSTVDICLRNLQSTPIEFEGSDILQAFERSPEYVFM</sequence>
<dbReference type="STRING" id="28573.A0A0U1LR49"/>